<sequence length="306" mass="35067">MDALLTKYQKELEPLSQQRFQELATSESSVLFNQNQCKNRYSNIIPYSHSQPPGEYFHGNFVSIGGIQFFITQAPVDAGDFYAKMAQVQSTSVIQVTKFAEGGILKAERYVPLATDEDVAITQNAILADRLSLAIKAQQQGQPMKTVEDCLRAAPQRFAWFQDSFTTPSGTVSVKKYEQINSFYRYQLGLGNQTLDYYYFPNWSDQSAPDNMKEISSLCHHLHGQTNLTVHCSAGIGRSTTFCICFYIFEQFINKTTNKSTDSWNKLPINIFDIIENFRKNRHPFCVQTIEQFKFILEFCEFCDQK</sequence>
<dbReference type="Gene3D" id="3.90.190.10">
    <property type="entry name" value="Protein tyrosine phosphatase superfamily"/>
    <property type="match status" value="1"/>
</dbReference>
<gene>
    <name evidence="3" type="ORF">SS50377_18768</name>
    <name evidence="4" type="ORF">SS50377_23144</name>
</gene>
<dbReference type="PANTHER" id="PTHR19134">
    <property type="entry name" value="RECEPTOR-TYPE TYROSINE-PROTEIN PHOSPHATASE"/>
    <property type="match status" value="1"/>
</dbReference>
<dbReference type="InterPro" id="IPR016130">
    <property type="entry name" value="Tyr_Pase_AS"/>
</dbReference>
<dbReference type="GO" id="GO:0004725">
    <property type="term" value="F:protein tyrosine phosphatase activity"/>
    <property type="evidence" value="ECO:0007669"/>
    <property type="project" value="InterPro"/>
</dbReference>
<dbReference type="SMART" id="SM00194">
    <property type="entry name" value="PTPc"/>
    <property type="match status" value="1"/>
</dbReference>
<evidence type="ECO:0000313" key="4">
    <source>
        <dbReference type="EMBL" id="KAH0575510.1"/>
    </source>
</evidence>
<name>V6LDE5_9EUKA</name>
<dbReference type="EMBL" id="AUWU02000003">
    <property type="protein sequence ID" value="KAH0575510.1"/>
    <property type="molecule type" value="Genomic_DNA"/>
</dbReference>
<dbReference type="InterPro" id="IPR029021">
    <property type="entry name" value="Prot-tyrosine_phosphatase-like"/>
</dbReference>
<dbReference type="InterPro" id="IPR050348">
    <property type="entry name" value="Protein-Tyr_Phosphatase"/>
</dbReference>
<dbReference type="InterPro" id="IPR000387">
    <property type="entry name" value="Tyr_Pase_dom"/>
</dbReference>
<dbReference type="PROSITE" id="PS50055">
    <property type="entry name" value="TYR_PHOSPHATASE_PTP"/>
    <property type="match status" value="1"/>
</dbReference>
<dbReference type="EMBL" id="KI546168">
    <property type="protein sequence ID" value="EST41681.1"/>
    <property type="molecule type" value="Genomic_DNA"/>
</dbReference>
<keyword evidence="5" id="KW-1185">Reference proteome</keyword>
<dbReference type="Proteomes" id="UP000018208">
    <property type="component" value="Unassembled WGS sequence"/>
</dbReference>
<reference evidence="4" key="2">
    <citation type="submission" date="2020-12" db="EMBL/GenBank/DDBJ databases">
        <title>New Spironucleus salmonicida genome in near-complete chromosomes.</title>
        <authorList>
            <person name="Xu F."/>
            <person name="Kurt Z."/>
            <person name="Jimenez-Gonzalez A."/>
            <person name="Astvaldsson A."/>
            <person name="Andersson J.O."/>
            <person name="Svard S.G."/>
        </authorList>
    </citation>
    <scope>NUCLEOTIDE SEQUENCE</scope>
    <source>
        <strain evidence="4">ATCC 50377</strain>
    </source>
</reference>
<feature type="domain" description="Tyrosine specific protein phosphatases" evidence="2">
    <location>
        <begin position="206"/>
        <end position="282"/>
    </location>
</feature>
<dbReference type="Pfam" id="PF00102">
    <property type="entry name" value="Y_phosphatase"/>
    <property type="match status" value="2"/>
</dbReference>
<dbReference type="InterPro" id="IPR000242">
    <property type="entry name" value="PTP_cat"/>
</dbReference>
<protein>
    <submittedName>
        <fullName evidence="3">Protein tyrosine phosphatase</fullName>
    </submittedName>
</protein>
<evidence type="ECO:0000259" key="1">
    <source>
        <dbReference type="PROSITE" id="PS50055"/>
    </source>
</evidence>
<dbReference type="AlphaFoldDB" id="V6LDE5"/>
<dbReference type="PRINTS" id="PR00700">
    <property type="entry name" value="PRTYPHPHTASE"/>
</dbReference>
<dbReference type="OrthoDB" id="165498at2759"/>
<accession>V6LDE5</accession>
<proteinExistence type="predicted"/>
<dbReference type="InterPro" id="IPR003595">
    <property type="entry name" value="Tyr_Pase_cat"/>
</dbReference>
<feature type="domain" description="Tyrosine-protein phosphatase" evidence="1">
    <location>
        <begin position="8"/>
        <end position="298"/>
    </location>
</feature>
<dbReference type="SMART" id="SM00404">
    <property type="entry name" value="PTPc_motif"/>
    <property type="match status" value="1"/>
</dbReference>
<dbReference type="VEuPathDB" id="GiardiaDB:SS50377_23144"/>
<dbReference type="PROSITE" id="PS00383">
    <property type="entry name" value="TYR_PHOSPHATASE_1"/>
    <property type="match status" value="1"/>
</dbReference>
<dbReference type="SUPFAM" id="SSF52799">
    <property type="entry name" value="(Phosphotyrosine protein) phosphatases II"/>
    <property type="match status" value="1"/>
</dbReference>
<evidence type="ECO:0000313" key="3">
    <source>
        <dbReference type="EMBL" id="EST41681.1"/>
    </source>
</evidence>
<reference evidence="3 4" key="1">
    <citation type="journal article" date="2014" name="PLoS Genet.">
        <title>The Genome of Spironucleus salmonicida Highlights a Fish Pathogen Adapted to Fluctuating Environments.</title>
        <authorList>
            <person name="Xu F."/>
            <person name="Jerlstrom-Hultqvist J."/>
            <person name="Einarsson E."/>
            <person name="Astvaldsson A."/>
            <person name="Svard S.G."/>
            <person name="Andersson J.O."/>
        </authorList>
    </citation>
    <scope>NUCLEOTIDE SEQUENCE</scope>
    <source>
        <strain evidence="4">ATCC 50377</strain>
    </source>
</reference>
<evidence type="ECO:0000259" key="2">
    <source>
        <dbReference type="PROSITE" id="PS50056"/>
    </source>
</evidence>
<organism evidence="3">
    <name type="scientific">Spironucleus salmonicida</name>
    <dbReference type="NCBI Taxonomy" id="348837"/>
    <lineage>
        <taxon>Eukaryota</taxon>
        <taxon>Metamonada</taxon>
        <taxon>Diplomonadida</taxon>
        <taxon>Hexamitidae</taxon>
        <taxon>Hexamitinae</taxon>
        <taxon>Spironucleus</taxon>
    </lineage>
</organism>
<evidence type="ECO:0000313" key="5">
    <source>
        <dbReference type="Proteomes" id="UP000018208"/>
    </source>
</evidence>
<dbReference type="PANTHER" id="PTHR19134:SF449">
    <property type="entry name" value="TYROSINE-PROTEIN PHOSPHATASE 1"/>
    <property type="match status" value="1"/>
</dbReference>
<dbReference type="PROSITE" id="PS50056">
    <property type="entry name" value="TYR_PHOSPHATASE_2"/>
    <property type="match status" value="1"/>
</dbReference>